<protein>
    <submittedName>
        <fullName evidence="1">Transposase</fullName>
    </submittedName>
</protein>
<proteinExistence type="predicted"/>
<dbReference type="Proteomes" id="UP000273044">
    <property type="component" value="Chromosome"/>
</dbReference>
<name>A0A3S4U295_9ACTN</name>
<dbReference type="InterPro" id="IPR009057">
    <property type="entry name" value="Homeodomain-like_sf"/>
</dbReference>
<dbReference type="Gene3D" id="1.10.10.60">
    <property type="entry name" value="Homeodomain-like"/>
    <property type="match status" value="1"/>
</dbReference>
<accession>A0A3S4U295</accession>
<sequence>MSEKRKKYDREFGEGAVWIVEETGKSIARIAWALGVNEGILGNWVHRARAERDDGWDVSGKMIADSVRRQGLVVRRIKRRNGLTRQDKTASKFPDLLKWNFTADRPNAAADEGYEPACVE</sequence>
<dbReference type="AlphaFoldDB" id="A0A3S4U295"/>
<evidence type="ECO:0000313" key="1">
    <source>
        <dbReference type="EMBL" id="VEH71467.1"/>
    </source>
</evidence>
<evidence type="ECO:0000313" key="2">
    <source>
        <dbReference type="Proteomes" id="UP000273044"/>
    </source>
</evidence>
<dbReference type="InterPro" id="IPR002514">
    <property type="entry name" value="Transposase_8"/>
</dbReference>
<dbReference type="Pfam" id="PF01527">
    <property type="entry name" value="HTH_Tnp_1"/>
    <property type="match status" value="1"/>
</dbReference>
<dbReference type="SUPFAM" id="SSF46689">
    <property type="entry name" value="Homeodomain-like"/>
    <property type="match status" value="1"/>
</dbReference>
<organism evidence="1 2">
    <name type="scientific">Arachnia propionica</name>
    <dbReference type="NCBI Taxonomy" id="1750"/>
    <lineage>
        <taxon>Bacteria</taxon>
        <taxon>Bacillati</taxon>
        <taxon>Actinomycetota</taxon>
        <taxon>Actinomycetes</taxon>
        <taxon>Propionibacteriales</taxon>
        <taxon>Propionibacteriaceae</taxon>
        <taxon>Arachnia</taxon>
    </lineage>
</organism>
<dbReference type="GO" id="GO:0004803">
    <property type="term" value="F:transposase activity"/>
    <property type="evidence" value="ECO:0007669"/>
    <property type="project" value="InterPro"/>
</dbReference>
<keyword evidence="2" id="KW-1185">Reference proteome</keyword>
<gene>
    <name evidence="1" type="ORF">NCTC12967_02789</name>
</gene>
<dbReference type="EMBL" id="LR134406">
    <property type="protein sequence ID" value="VEH71467.1"/>
    <property type="molecule type" value="Genomic_DNA"/>
</dbReference>
<dbReference type="GO" id="GO:0006313">
    <property type="term" value="P:DNA transposition"/>
    <property type="evidence" value="ECO:0007669"/>
    <property type="project" value="InterPro"/>
</dbReference>
<reference evidence="1 2" key="1">
    <citation type="submission" date="2018-12" db="EMBL/GenBank/DDBJ databases">
        <authorList>
            <consortium name="Pathogen Informatics"/>
        </authorList>
    </citation>
    <scope>NUCLEOTIDE SEQUENCE [LARGE SCALE GENOMIC DNA]</scope>
    <source>
        <strain evidence="1 2">NCTC12967</strain>
    </source>
</reference>
<dbReference type="GO" id="GO:0003677">
    <property type="term" value="F:DNA binding"/>
    <property type="evidence" value="ECO:0007669"/>
    <property type="project" value="InterPro"/>
</dbReference>